<name>A0A015M9D0_RHIIW</name>
<comment type="caution">
    <text evidence="4">The sequence shown here is derived from an EMBL/GenBank/DDBJ whole genome shotgun (WGS) entry which is preliminary data.</text>
</comment>
<keyword evidence="1" id="KW-0472">Membrane</keyword>
<dbReference type="Pfam" id="PF02014">
    <property type="entry name" value="Reeler"/>
    <property type="match status" value="1"/>
</dbReference>
<dbReference type="CDD" id="cd08544">
    <property type="entry name" value="Reeler"/>
    <property type="match status" value="1"/>
</dbReference>
<keyword evidence="2" id="KW-0732">Signal</keyword>
<keyword evidence="5" id="KW-1185">Reference proteome</keyword>
<dbReference type="AlphaFoldDB" id="A0A015M9D0"/>
<feature type="domain" description="Reelin" evidence="3">
    <location>
        <begin position="41"/>
        <end position="152"/>
    </location>
</feature>
<protein>
    <recommendedName>
        <fullName evidence="3">Reelin domain-containing protein</fullName>
    </recommendedName>
</protein>
<dbReference type="EMBL" id="JEMT01023927">
    <property type="protein sequence ID" value="EXX63463.1"/>
    <property type="molecule type" value="Genomic_DNA"/>
</dbReference>
<keyword evidence="1" id="KW-0812">Transmembrane</keyword>
<dbReference type="InterPro" id="IPR002861">
    <property type="entry name" value="Reeler_dom"/>
</dbReference>
<proteinExistence type="predicted"/>
<gene>
    <name evidence="4" type="ORF">RirG_152110</name>
</gene>
<feature type="signal peptide" evidence="2">
    <location>
        <begin position="1"/>
        <end position="25"/>
    </location>
</feature>
<sequence length="235" mass="25456">MSKLHEKLFSFFLFLFILMPFYVSALPDGADTCNVEDMSTKGHGASSLKSPGGYTITTNMKSQGKFDLTINGPGNGVEGLLVYVLDKDNKRVGLFENLPDYVKFKECGVPSTTITHKNSNVKNFPITLSWNAQGATGSVTVKTLVVKNFSNWARLDDVSLDSVSGTSSTVAASNDGGAQTASDGFLQKYTLFIIMIGLTTLLYIVGSVAESMLKRQQVKSRSFAKTIQNGYGDSR</sequence>
<dbReference type="STRING" id="1432141.A0A015M9D0"/>
<evidence type="ECO:0000259" key="3">
    <source>
        <dbReference type="Pfam" id="PF02014"/>
    </source>
</evidence>
<organism evidence="4 5">
    <name type="scientific">Rhizophagus irregularis (strain DAOM 197198w)</name>
    <name type="common">Glomus intraradices</name>
    <dbReference type="NCBI Taxonomy" id="1432141"/>
    <lineage>
        <taxon>Eukaryota</taxon>
        <taxon>Fungi</taxon>
        <taxon>Fungi incertae sedis</taxon>
        <taxon>Mucoromycota</taxon>
        <taxon>Glomeromycotina</taxon>
        <taxon>Glomeromycetes</taxon>
        <taxon>Glomerales</taxon>
        <taxon>Glomeraceae</taxon>
        <taxon>Rhizophagus</taxon>
    </lineage>
</organism>
<evidence type="ECO:0000313" key="5">
    <source>
        <dbReference type="Proteomes" id="UP000022910"/>
    </source>
</evidence>
<accession>A0A015M9D0</accession>
<dbReference type="Proteomes" id="UP000022910">
    <property type="component" value="Unassembled WGS sequence"/>
</dbReference>
<dbReference type="OrthoDB" id="2404727at2759"/>
<evidence type="ECO:0000256" key="2">
    <source>
        <dbReference type="SAM" id="SignalP"/>
    </source>
</evidence>
<evidence type="ECO:0000256" key="1">
    <source>
        <dbReference type="SAM" id="Phobius"/>
    </source>
</evidence>
<dbReference type="HOGENOM" id="CLU_1180758_0_0_1"/>
<dbReference type="InterPro" id="IPR042307">
    <property type="entry name" value="Reeler_sf"/>
</dbReference>
<feature type="transmembrane region" description="Helical" evidence="1">
    <location>
        <begin position="189"/>
        <end position="209"/>
    </location>
</feature>
<evidence type="ECO:0000313" key="4">
    <source>
        <dbReference type="EMBL" id="EXX63463.1"/>
    </source>
</evidence>
<reference evidence="4 5" key="1">
    <citation type="submission" date="2014-02" db="EMBL/GenBank/DDBJ databases">
        <title>Single nucleus genome sequencing reveals high similarity among nuclei of an endomycorrhizal fungus.</title>
        <authorList>
            <person name="Lin K."/>
            <person name="Geurts R."/>
            <person name="Zhang Z."/>
            <person name="Limpens E."/>
            <person name="Saunders D.G."/>
            <person name="Mu D."/>
            <person name="Pang E."/>
            <person name="Cao H."/>
            <person name="Cha H."/>
            <person name="Lin T."/>
            <person name="Zhou Q."/>
            <person name="Shang Y."/>
            <person name="Li Y."/>
            <person name="Ivanov S."/>
            <person name="Sharma T."/>
            <person name="Velzen R.V."/>
            <person name="Ruijter N.D."/>
            <person name="Aanen D.K."/>
            <person name="Win J."/>
            <person name="Kamoun S."/>
            <person name="Bisseling T."/>
            <person name="Huang S."/>
        </authorList>
    </citation>
    <scope>NUCLEOTIDE SEQUENCE [LARGE SCALE GENOMIC DNA]</scope>
    <source>
        <strain evidence="5">DAOM197198w</strain>
    </source>
</reference>
<keyword evidence="1" id="KW-1133">Transmembrane helix</keyword>
<feature type="chain" id="PRO_5001475210" description="Reelin domain-containing protein" evidence="2">
    <location>
        <begin position="26"/>
        <end position="235"/>
    </location>
</feature>
<dbReference type="Gene3D" id="2.60.40.4060">
    <property type="entry name" value="Reeler domain"/>
    <property type="match status" value="1"/>
</dbReference>